<name>A0A4Q4Z5U1_9ACTN</name>
<dbReference type="Gene3D" id="2.60.40.2700">
    <property type="match status" value="2"/>
</dbReference>
<dbReference type="EMBL" id="SDKM01000037">
    <property type="protein sequence ID" value="RYP83137.1"/>
    <property type="molecule type" value="Genomic_DNA"/>
</dbReference>
<accession>A0A4Q4Z5U1</accession>
<evidence type="ECO:0008006" key="4">
    <source>
        <dbReference type="Google" id="ProtNLM"/>
    </source>
</evidence>
<reference evidence="2 3" key="1">
    <citation type="submission" date="2019-01" db="EMBL/GenBank/DDBJ databases">
        <title>Nocardioides guangzhouensis sp. nov., an actinobacterium isolated from soil.</title>
        <authorList>
            <person name="Fu Y."/>
            <person name="Cai Y."/>
            <person name="Lin Z."/>
            <person name="Chen P."/>
        </authorList>
    </citation>
    <scope>NUCLEOTIDE SEQUENCE [LARGE SCALE GENOMIC DNA]</scope>
    <source>
        <strain evidence="2 3">130</strain>
    </source>
</reference>
<dbReference type="RefSeq" id="WP_134720021.1">
    <property type="nucleotide sequence ID" value="NZ_SDKM01000037.1"/>
</dbReference>
<keyword evidence="3" id="KW-1185">Reference proteome</keyword>
<feature type="signal peptide" evidence="1">
    <location>
        <begin position="1"/>
        <end position="25"/>
    </location>
</feature>
<evidence type="ECO:0000313" key="2">
    <source>
        <dbReference type="EMBL" id="RYP83137.1"/>
    </source>
</evidence>
<dbReference type="Proteomes" id="UP000295198">
    <property type="component" value="Unassembled WGS sequence"/>
</dbReference>
<dbReference type="OrthoDB" id="3775116at2"/>
<dbReference type="SUPFAM" id="SSF55486">
    <property type="entry name" value="Metalloproteases ('zincins'), catalytic domain"/>
    <property type="match status" value="1"/>
</dbReference>
<organism evidence="2 3">
    <name type="scientific">Nocardioides guangzhouensis</name>
    <dbReference type="NCBI Taxonomy" id="2497878"/>
    <lineage>
        <taxon>Bacteria</taxon>
        <taxon>Bacillati</taxon>
        <taxon>Actinomycetota</taxon>
        <taxon>Actinomycetes</taxon>
        <taxon>Propionibacteriales</taxon>
        <taxon>Nocardioidaceae</taxon>
        <taxon>Nocardioides</taxon>
    </lineage>
</organism>
<protein>
    <recommendedName>
        <fullName evidence="4">Peptidase M11 gametolysin domain-containing protein</fullName>
    </recommendedName>
</protein>
<comment type="caution">
    <text evidence="2">The sequence shown here is derived from an EMBL/GenBank/DDBJ whole genome shotgun (WGS) entry which is preliminary data.</text>
</comment>
<evidence type="ECO:0000256" key="1">
    <source>
        <dbReference type="SAM" id="SignalP"/>
    </source>
</evidence>
<proteinExistence type="predicted"/>
<sequence>MTRRRLRAAALAALAVTATGLAATAAPAVSSPTAAPGTRVHVSGDLVTAYADDFDDHTARTLYWVETDAGRVAVRPAPGDELPTSGHFEGTVAVPAGRTLAGAAADAPLTVVSADVSPAAAASMPPTAHRLYVAVVTNRGTAMTSAEADAEVSEMAQDWISDAPGAVSGMARDPGYAIKRYASTATPSVASGCGLLTPGTSYFPMFDEASRLFPGVPLDTDMTRHLVVLLPPACNTQGTVGLGGGGLVLAVGDGDAGPTLTHELGHELGLGHANTTSCSFGTGPDCEYLDLHSPMGMGIGGKGSPALSTAHKAVRGWTRAGEMETVDTTAAGTQTFTLQPRGSSAGLRGLAVPDPRSDDTYYVDFRDGGGLDADAAYPLLTGDPFDLGLTFGAGVTVTTLPGAGNQTTLQVDGGSVPASGGYQEGDTFSGVGVKVHVTSVTGNAAQVEVEVTDPGQAFTSAPAPVVTGTPRVGQTLTAATGGWSPAPTTTTVTWYVDGQVVLTADGRYESTTYPLDYWDAGKTVTAVVTARLADHTVTRRESLPVGPIAHEDGMLPVPGAPSPVLTGTAKVGNVVTAQLGTWPVGTTFAFDWYLVEGDTYIRSTTTGSLRLPASTYRKQVYVAVRGTWNDRYTDVWSGNSAPVGAGTLTTSVPRISGTVKVGRTLTAKPGSWTTATRFAYRWFANGTAVKGATARTFTPSRAQAGKRLTVRVTGSKAGYKTAARTSKATPRVAR</sequence>
<keyword evidence="1" id="KW-0732">Signal</keyword>
<gene>
    <name evidence="2" type="ORF">EKO23_20050</name>
</gene>
<feature type="chain" id="PRO_5020639837" description="Peptidase M11 gametolysin domain-containing protein" evidence="1">
    <location>
        <begin position="26"/>
        <end position="734"/>
    </location>
</feature>
<evidence type="ECO:0000313" key="3">
    <source>
        <dbReference type="Proteomes" id="UP000295198"/>
    </source>
</evidence>
<dbReference type="AlphaFoldDB" id="A0A4Q4Z5U1"/>